<dbReference type="Pfam" id="PF08268">
    <property type="entry name" value="FBA_3"/>
    <property type="match status" value="1"/>
</dbReference>
<dbReference type="PANTHER" id="PTHR31111">
    <property type="entry name" value="BNAA05G37150D PROTEIN-RELATED"/>
    <property type="match status" value="1"/>
</dbReference>
<organism evidence="3 4">
    <name type="scientific">Urochloa decumbens</name>
    <dbReference type="NCBI Taxonomy" id="240449"/>
    <lineage>
        <taxon>Eukaryota</taxon>
        <taxon>Viridiplantae</taxon>
        <taxon>Streptophyta</taxon>
        <taxon>Embryophyta</taxon>
        <taxon>Tracheophyta</taxon>
        <taxon>Spermatophyta</taxon>
        <taxon>Magnoliopsida</taxon>
        <taxon>Liliopsida</taxon>
        <taxon>Poales</taxon>
        <taxon>Poaceae</taxon>
        <taxon>PACMAD clade</taxon>
        <taxon>Panicoideae</taxon>
        <taxon>Panicodae</taxon>
        <taxon>Paniceae</taxon>
        <taxon>Melinidinae</taxon>
        <taxon>Urochloa</taxon>
    </lineage>
</organism>
<sequence>MAPFSGAGVVPPLPKRLRTTAPGPASAGSVSPIPDDVLFFQILILLPVKCLLRLRSVCKLWRATLASTHFVHRHLEHSRTSPSMVIMPRKYQRYYKNFGIYGVSFYGFQPGQSKVAKLILEKRCPGGIPMFSIPLHCDGLIMIPCITSRIFLCNPATREFVELPQGSPNIGEGQRVAFGFDPWCGKYKVARHFLRSSGSEKETQADGEMVMFEHSAGHEILTIGDGEEAWKWKSTVDPPYAINARTPICMPGFFYWSALHSVTSNGHSEVSSHVILRFSLRDEMFTVYPNPPCRGFLSENDMLCELSGKLCYIHSASPCDVAIWLAEDGPNLAWSVRCRLILPMPRQLHVFACAWGDRDKIFLSIDAWYLLKCDLRNGSLEKIIDMARDMSYDQRNGIKFCTGEVSVAHYMLPCVESLLRIAPL</sequence>
<accession>A0ABC9GAT6</accession>
<dbReference type="InterPro" id="IPR017451">
    <property type="entry name" value="F-box-assoc_interact_dom"/>
</dbReference>
<dbReference type="PANTHER" id="PTHR31111:SF133">
    <property type="entry name" value="OS07G0196600 PROTEIN"/>
    <property type="match status" value="1"/>
</dbReference>
<protein>
    <recommendedName>
        <fullName evidence="5">F-box domain-containing protein</fullName>
    </recommendedName>
</protein>
<dbReference type="SUPFAM" id="SSF81383">
    <property type="entry name" value="F-box domain"/>
    <property type="match status" value="1"/>
</dbReference>
<dbReference type="InterPro" id="IPR001810">
    <property type="entry name" value="F-box_dom"/>
</dbReference>
<dbReference type="Pfam" id="PF00646">
    <property type="entry name" value="F-box"/>
    <property type="match status" value="1"/>
</dbReference>
<dbReference type="NCBIfam" id="TIGR01640">
    <property type="entry name" value="F_box_assoc_1"/>
    <property type="match status" value="1"/>
</dbReference>
<name>A0ABC9GAT6_9POAL</name>
<dbReference type="Proteomes" id="UP001497457">
    <property type="component" value="Chromosome 8b"/>
</dbReference>
<feature type="domain" description="F-box associated beta-propeller type 3" evidence="2">
    <location>
        <begin position="131"/>
        <end position="343"/>
    </location>
</feature>
<feature type="domain" description="F-box" evidence="1">
    <location>
        <begin position="37"/>
        <end position="70"/>
    </location>
</feature>
<reference evidence="3 4" key="2">
    <citation type="submission" date="2024-10" db="EMBL/GenBank/DDBJ databases">
        <authorList>
            <person name="Ryan C."/>
        </authorList>
    </citation>
    <scope>NUCLEOTIDE SEQUENCE [LARGE SCALE GENOMIC DNA]</scope>
</reference>
<dbReference type="Gene3D" id="1.20.1280.50">
    <property type="match status" value="1"/>
</dbReference>
<evidence type="ECO:0000313" key="3">
    <source>
        <dbReference type="EMBL" id="CAL5089751.1"/>
    </source>
</evidence>
<proteinExistence type="predicted"/>
<evidence type="ECO:0000259" key="2">
    <source>
        <dbReference type="Pfam" id="PF08268"/>
    </source>
</evidence>
<gene>
    <name evidence="3" type="ORF">URODEC1_LOCUS113518</name>
</gene>
<evidence type="ECO:0000313" key="4">
    <source>
        <dbReference type="Proteomes" id="UP001497457"/>
    </source>
</evidence>
<dbReference type="AlphaFoldDB" id="A0ABC9GAT6"/>
<dbReference type="InterPro" id="IPR036047">
    <property type="entry name" value="F-box-like_dom_sf"/>
</dbReference>
<evidence type="ECO:0008006" key="5">
    <source>
        <dbReference type="Google" id="ProtNLM"/>
    </source>
</evidence>
<dbReference type="EMBL" id="OZ075118">
    <property type="protein sequence ID" value="CAL5089751.1"/>
    <property type="molecule type" value="Genomic_DNA"/>
</dbReference>
<evidence type="ECO:0000259" key="1">
    <source>
        <dbReference type="Pfam" id="PF00646"/>
    </source>
</evidence>
<reference evidence="4" key="1">
    <citation type="submission" date="2024-06" db="EMBL/GenBank/DDBJ databases">
        <authorList>
            <person name="Ryan C."/>
        </authorList>
    </citation>
    <scope>NUCLEOTIDE SEQUENCE [LARGE SCALE GENOMIC DNA]</scope>
</reference>
<keyword evidence="4" id="KW-1185">Reference proteome</keyword>
<dbReference type="InterPro" id="IPR013187">
    <property type="entry name" value="F-box-assoc_dom_typ3"/>
</dbReference>